<keyword evidence="2" id="KW-1185">Reference proteome</keyword>
<protein>
    <submittedName>
        <fullName evidence="1">SrfC</fullName>
    </submittedName>
</protein>
<dbReference type="Proteomes" id="UP000281332">
    <property type="component" value="Unassembled WGS sequence"/>
</dbReference>
<reference evidence="1 2" key="1">
    <citation type="submission" date="2018-11" db="EMBL/GenBank/DDBJ databases">
        <title>Whole genome sequencing of Pantoea sp. RIT388.</title>
        <authorList>
            <person name="Gan H.M."/>
            <person name="Hudson A.O."/>
        </authorList>
    </citation>
    <scope>NUCLEOTIDE SEQUENCE [LARGE SCALE GENOMIC DNA]</scope>
    <source>
        <strain evidence="1 2">RIT388</strain>
    </source>
</reference>
<dbReference type="PIRSF" id="PIRSF034586">
    <property type="entry name" value="Vir_effector_SfrC"/>
    <property type="match status" value="1"/>
</dbReference>
<name>A0A3N4NI85_9GAMM</name>
<comment type="caution">
    <text evidence="1">The sequence shown here is derived from an EMBL/GenBank/DDBJ whole genome shotgun (WGS) entry which is preliminary data.</text>
</comment>
<evidence type="ECO:0000313" key="1">
    <source>
        <dbReference type="EMBL" id="RPD96074.1"/>
    </source>
</evidence>
<dbReference type="EMBL" id="RMVG01000019">
    <property type="protein sequence ID" value="RPD96074.1"/>
    <property type="molecule type" value="Genomic_DNA"/>
</dbReference>
<evidence type="ECO:0000313" key="2">
    <source>
        <dbReference type="Proteomes" id="UP000281332"/>
    </source>
</evidence>
<dbReference type="AlphaFoldDB" id="A0A3N4NI85"/>
<dbReference type="InterPro" id="IPR017030">
    <property type="entry name" value="Vir_effector_SfrC"/>
</dbReference>
<organism evidence="1 2">
    <name type="scientific">Candidatus Pantoea deserta</name>
    <dbReference type="NCBI Taxonomy" id="1869313"/>
    <lineage>
        <taxon>Bacteria</taxon>
        <taxon>Pseudomonadati</taxon>
        <taxon>Pseudomonadota</taxon>
        <taxon>Gammaproteobacteria</taxon>
        <taxon>Enterobacterales</taxon>
        <taxon>Erwiniaceae</taxon>
        <taxon>Pantoea</taxon>
    </lineage>
</organism>
<dbReference type="OrthoDB" id="1060501at2"/>
<sequence length="791" mass="88506">MRTVKPRQPQTLAKRLALLQDALNASLNWIDDHRAASPRLALEAETVTRQLRRARAQSDALAHQVARPVTLALFGQSQAGKAWLLSEMVADAQGQMLTRLGEKTLNLFQHINPGNLDFATATRYAHQREPLSGQWPVELVLLSEVEILRLVLSCRIAGSQPESAQLDQQLQRLQRQRLATPAGGLDSDALVTLWAWSRRHHGHDSRLDRHFWPQAVELAPALSVDDRVQLFALLWPAQPELSDVLRHLLHLRHQLRSASRVLAPLSLLVDDAQLPSEQLIAPASEQDRQLLVEVCPLNGNRIGKPQTVPLGWLALLTLELVIPLSSTPRTALYDDADMLDLPAPGAPVEAVAQEDRQRLEQQDPLRALLLEQKRALLPGLYAARQGIDLMLICTAASQRQDADVASRALREWQLHQPVRENGEKPRLIWAITPYDARHQQINVDEAVQRQIGQPGQRWGSMLALDRAGVDRMAEWLQEEMQPDARRERLVGELRALQHSVLERRLLPWTEAQASDEQAARKQNIADSLLKCLQHRTGLHGELLERLQPPRDALRQLWLSQHDAPAAMTARHADAPAQHFGVGFEFDLFSDAPLTEPASVQHHVSAAGQSFARQVMALWLDHLRELPENRSLLTLLNVDRATLEWLVEELIAASFRLDMLAKLEQALHEPDVQSVTHASRADRQVSRAMTVLGDFVAWLGFLQRDEAERPPSRVNRGQPIFARPPAPSVNFSSGKRLTRLSAAPANHTAYYIYDWLVGLNSLILENNGYAGGRDVAPAARDALALILAPLRS</sequence>
<proteinExistence type="predicted"/>
<dbReference type="RefSeq" id="WP_123802561.1">
    <property type="nucleotide sequence ID" value="NZ_RMVG01000019.1"/>
</dbReference>
<dbReference type="Pfam" id="PF10139">
    <property type="entry name" value="Virul_Fac"/>
    <property type="match status" value="2"/>
</dbReference>
<accession>A0A3N4NI85</accession>
<gene>
    <name evidence="1" type="ORF">BBB56_19470</name>
</gene>